<evidence type="ECO:0000313" key="6">
    <source>
        <dbReference type="Proteomes" id="UP001221763"/>
    </source>
</evidence>
<keyword evidence="5" id="KW-0456">Lyase</keyword>
<dbReference type="EC" id="2.7.7.61" evidence="1"/>
<reference evidence="5 6" key="1">
    <citation type="journal article" date="2023" name="Plant">
        <title>Draft Genome Sequence Resource of CBPPT1, a 'Candidatus Phytoplasma trifolii'-Related Strain Associated with Potato Purple Top Disease in the Columbia Basin, U.S.A.</title>
        <authorList>
            <person name="Wei W."/>
            <person name="Shao J."/>
            <person name="Bottner-Parker K.D."/>
            <person name="Zhao Y."/>
        </authorList>
    </citation>
    <scope>NUCLEOTIDE SEQUENCE [LARGE SCALE GENOMIC DNA]</scope>
    <source>
        <strain evidence="5 6">CBPPT1</strain>
    </source>
</reference>
<keyword evidence="2" id="KW-0808">Transferase</keyword>
<gene>
    <name evidence="5" type="ORF">M8044_000052</name>
</gene>
<evidence type="ECO:0000256" key="2">
    <source>
        <dbReference type="ARBA" id="ARBA00022679"/>
    </source>
</evidence>
<comment type="caution">
    <text evidence="5">The sequence shown here is derived from an EMBL/GenBank/DDBJ whole genome shotgun (WGS) entry which is preliminary data.</text>
</comment>
<dbReference type="GO" id="GO:0016829">
    <property type="term" value="F:lyase activity"/>
    <property type="evidence" value="ECO:0007669"/>
    <property type="project" value="UniProtKB-KW"/>
</dbReference>
<dbReference type="Pfam" id="PF03802">
    <property type="entry name" value="CitX"/>
    <property type="match status" value="1"/>
</dbReference>
<dbReference type="Proteomes" id="UP001221763">
    <property type="component" value="Unassembled WGS sequence"/>
</dbReference>
<dbReference type="EMBL" id="JANHJP010000001">
    <property type="protein sequence ID" value="MDC9031833.1"/>
    <property type="molecule type" value="Genomic_DNA"/>
</dbReference>
<keyword evidence="3" id="KW-0548">Nucleotidyltransferase</keyword>
<keyword evidence="6" id="KW-1185">Reference proteome</keyword>
<sequence>MNLKKNILNSREKRYLKQKEILKKYQKGLINITLNIPGQNKNKPLYDIFFKKIINKLLIPFFKNLKIIRLNQNQMFLKDYAGIYLNIMLNTRDENLLKFVKEKLIELEQKKPFLIFVDIDIINTEHKYIKREFLQKIPRKCFLCDKAAKICAIEKNHNLKDLLNFIETKMKKFLSNKSQI</sequence>
<dbReference type="RefSeq" id="WP_273585069.1">
    <property type="nucleotide sequence ID" value="NZ_JANHJP010000001.1"/>
</dbReference>
<dbReference type="InterPro" id="IPR005551">
    <property type="entry name" value="CitX"/>
</dbReference>
<organism evidence="5 6">
    <name type="scientific">Columbia Basin potato purple top phytoplasma</name>
    <dbReference type="NCBI Taxonomy" id="307134"/>
    <lineage>
        <taxon>Bacteria</taxon>
        <taxon>Bacillati</taxon>
        <taxon>Mycoplasmatota</taxon>
        <taxon>Mollicutes</taxon>
        <taxon>Acholeplasmatales</taxon>
        <taxon>Acholeplasmataceae</taxon>
        <taxon>Candidatus Phytoplasma</taxon>
        <taxon>16SrVI (Clover proliferation group)</taxon>
    </lineage>
</organism>
<evidence type="ECO:0000256" key="1">
    <source>
        <dbReference type="ARBA" id="ARBA00012524"/>
    </source>
</evidence>
<accession>A0ABT5LAR2</accession>
<protein>
    <recommendedName>
        <fullName evidence="1">citrate lyase holo-[acyl-carrier protein] synthase</fullName>
        <ecNumber evidence="1">2.7.7.61</ecNumber>
    </recommendedName>
</protein>
<proteinExistence type="predicted"/>
<name>A0ABT5LAR2_9MOLU</name>
<evidence type="ECO:0000256" key="4">
    <source>
        <dbReference type="ARBA" id="ARBA00048574"/>
    </source>
</evidence>
<dbReference type="NCBIfam" id="TIGR03124">
    <property type="entry name" value="citrate_citX"/>
    <property type="match status" value="1"/>
</dbReference>
<evidence type="ECO:0000313" key="5">
    <source>
        <dbReference type="EMBL" id="MDC9031833.1"/>
    </source>
</evidence>
<comment type="catalytic activity">
    <reaction evidence="4">
        <text>apo-[citrate lyase ACP] + 2'-(5''-triphospho-alpha-D-ribosyl)-3'-dephospho-CoA = holo-[citrate lyase ACP] + diphosphate</text>
        <dbReference type="Rhea" id="RHEA:16333"/>
        <dbReference type="Rhea" id="RHEA-COMP:10157"/>
        <dbReference type="Rhea" id="RHEA-COMP:10158"/>
        <dbReference type="ChEBI" id="CHEBI:29999"/>
        <dbReference type="ChEBI" id="CHEBI:33019"/>
        <dbReference type="ChEBI" id="CHEBI:61378"/>
        <dbReference type="ChEBI" id="CHEBI:82683"/>
        <dbReference type="EC" id="2.7.7.61"/>
    </reaction>
</comment>
<evidence type="ECO:0000256" key="3">
    <source>
        <dbReference type="ARBA" id="ARBA00022695"/>
    </source>
</evidence>